<organism evidence="2 3">
    <name type="scientific">Halorussus gelatinilyticus</name>
    <dbReference type="NCBI Taxonomy" id="2937524"/>
    <lineage>
        <taxon>Archaea</taxon>
        <taxon>Methanobacteriati</taxon>
        <taxon>Methanobacteriota</taxon>
        <taxon>Stenosarchaea group</taxon>
        <taxon>Halobacteria</taxon>
        <taxon>Halobacteriales</taxon>
        <taxon>Haladaptataceae</taxon>
        <taxon>Halorussus</taxon>
    </lineage>
</organism>
<keyword evidence="1" id="KW-0812">Transmembrane</keyword>
<keyword evidence="3" id="KW-1185">Reference proteome</keyword>
<sequence>MSFAEKTTAAARRLRERSVHYGREFAALAIYAVACAAVCLPTVVATGGVIFWGSSQLGLEGAARTVYFAAGVLAIMLVFNVLHRFVQQLHRKLFGATRSPMWQI</sequence>
<reference evidence="2" key="1">
    <citation type="submission" date="2022-04" db="EMBL/GenBank/DDBJ databases">
        <title>Diverse halophilic archaea isolated from saline environments.</title>
        <authorList>
            <person name="Cui H.-L."/>
        </authorList>
    </citation>
    <scope>NUCLEOTIDE SEQUENCE</scope>
    <source>
        <strain evidence="2">XZYJT40</strain>
    </source>
</reference>
<feature type="transmembrane region" description="Helical" evidence="1">
    <location>
        <begin position="65"/>
        <end position="82"/>
    </location>
</feature>
<proteinExistence type="predicted"/>
<dbReference type="RefSeq" id="WP_248653699.1">
    <property type="nucleotide sequence ID" value="NZ_CP096658.1"/>
</dbReference>
<accession>A0A8U0IEU2</accession>
<gene>
    <name evidence="2" type="ORF">M0R88_11760</name>
</gene>
<keyword evidence="1" id="KW-1133">Transmembrane helix</keyword>
<dbReference type="KEGG" id="haxz:M0R88_11760"/>
<dbReference type="GeneID" id="72190541"/>
<dbReference type="AlphaFoldDB" id="A0A8U0IEU2"/>
<evidence type="ECO:0000313" key="2">
    <source>
        <dbReference type="EMBL" id="UPV99200.1"/>
    </source>
</evidence>
<evidence type="ECO:0000256" key="1">
    <source>
        <dbReference type="SAM" id="Phobius"/>
    </source>
</evidence>
<evidence type="ECO:0000313" key="3">
    <source>
        <dbReference type="Proteomes" id="UP000830434"/>
    </source>
</evidence>
<dbReference type="EMBL" id="CP096658">
    <property type="protein sequence ID" value="UPV99200.1"/>
    <property type="molecule type" value="Genomic_DNA"/>
</dbReference>
<dbReference type="Proteomes" id="UP000830434">
    <property type="component" value="Chromosome"/>
</dbReference>
<protein>
    <submittedName>
        <fullName evidence="2">Uncharacterized protein</fullName>
    </submittedName>
</protein>
<keyword evidence="1" id="KW-0472">Membrane</keyword>
<name>A0A8U0IEU2_9EURY</name>
<feature type="transmembrane region" description="Helical" evidence="1">
    <location>
        <begin position="25"/>
        <end position="53"/>
    </location>
</feature>